<dbReference type="PANTHER" id="PTHR11236:SF48">
    <property type="entry name" value="ISOCHORISMATE SYNTHASE MENF"/>
    <property type="match status" value="1"/>
</dbReference>
<dbReference type="EC" id="4.1.3.27" evidence="6"/>
<organism evidence="6 7">
    <name type="scientific">Frankia alni (strain DSM 45986 / CECT 9034 / ACN14a)</name>
    <dbReference type="NCBI Taxonomy" id="326424"/>
    <lineage>
        <taxon>Bacteria</taxon>
        <taxon>Bacillati</taxon>
        <taxon>Actinomycetota</taxon>
        <taxon>Actinomycetes</taxon>
        <taxon>Frankiales</taxon>
        <taxon>Frankiaceae</taxon>
        <taxon>Frankia</taxon>
    </lineage>
</organism>
<keyword evidence="4 6" id="KW-0456">Lyase</keyword>
<evidence type="ECO:0000256" key="4">
    <source>
        <dbReference type="ARBA" id="ARBA00023239"/>
    </source>
</evidence>
<keyword evidence="2" id="KW-0479">Metal-binding</keyword>
<dbReference type="HOGENOM" id="CLU_006493_2_1_11"/>
<evidence type="ECO:0000313" key="7">
    <source>
        <dbReference type="Proteomes" id="UP000000657"/>
    </source>
</evidence>
<comment type="cofactor">
    <cofactor evidence="1">
        <name>Mg(2+)</name>
        <dbReference type="ChEBI" id="CHEBI:18420"/>
    </cofactor>
</comment>
<evidence type="ECO:0000313" key="6">
    <source>
        <dbReference type="EMBL" id="CAJ63292.1"/>
    </source>
</evidence>
<dbReference type="InterPro" id="IPR019996">
    <property type="entry name" value="Salicylate_synthase"/>
</dbReference>
<evidence type="ECO:0000256" key="1">
    <source>
        <dbReference type="ARBA" id="ARBA00001946"/>
    </source>
</evidence>
<proteinExistence type="predicted"/>
<dbReference type="Gene3D" id="3.60.120.10">
    <property type="entry name" value="Anthranilate synthase"/>
    <property type="match status" value="1"/>
</dbReference>
<dbReference type="AlphaFoldDB" id="Q0RGU4"/>
<accession>Q0RGU4</accession>
<dbReference type="Pfam" id="PF00425">
    <property type="entry name" value="Chorismate_bind"/>
    <property type="match status" value="1"/>
</dbReference>
<evidence type="ECO:0000259" key="5">
    <source>
        <dbReference type="Pfam" id="PF00425"/>
    </source>
</evidence>
<dbReference type="GO" id="GO:0004049">
    <property type="term" value="F:anthranilate synthase activity"/>
    <property type="evidence" value="ECO:0007669"/>
    <property type="project" value="UniProtKB-EC"/>
</dbReference>
<dbReference type="eggNOG" id="COG0147">
    <property type="taxonomic scope" value="Bacteria"/>
</dbReference>
<feature type="domain" description="Chorismate-utilising enzyme C-terminal" evidence="5">
    <location>
        <begin position="172"/>
        <end position="426"/>
    </location>
</feature>
<evidence type="ECO:0000256" key="3">
    <source>
        <dbReference type="ARBA" id="ARBA00022842"/>
    </source>
</evidence>
<dbReference type="InterPro" id="IPR015890">
    <property type="entry name" value="Chorismate_C"/>
</dbReference>
<reference evidence="6 7" key="1">
    <citation type="journal article" date="2007" name="Genome Res.">
        <title>Genome characteristics of facultatively symbiotic Frankia sp. strains reflect host range and host plant biogeography.</title>
        <authorList>
            <person name="Normand P."/>
            <person name="Lapierre P."/>
            <person name="Tisa L.S."/>
            <person name="Gogarten J.P."/>
            <person name="Alloisio N."/>
            <person name="Bagnarol E."/>
            <person name="Bassi C.A."/>
            <person name="Berry A.M."/>
            <person name="Bickhart D.M."/>
            <person name="Choisne N."/>
            <person name="Couloux A."/>
            <person name="Cournoyer B."/>
            <person name="Cruveiller S."/>
            <person name="Daubin V."/>
            <person name="Demange N."/>
            <person name="Francino M.P."/>
            <person name="Goltsman E."/>
            <person name="Huang Y."/>
            <person name="Kopp O.R."/>
            <person name="Labarre L."/>
            <person name="Lapidus A."/>
            <person name="Lavire C."/>
            <person name="Marechal J."/>
            <person name="Martinez M."/>
            <person name="Mastronunzio J.E."/>
            <person name="Mullin B.C."/>
            <person name="Niemann J."/>
            <person name="Pujic P."/>
            <person name="Rawnsley T."/>
            <person name="Rouy Z."/>
            <person name="Schenowitz C."/>
            <person name="Sellstedt A."/>
            <person name="Tavares F."/>
            <person name="Tomkins J.P."/>
            <person name="Vallenet D."/>
            <person name="Valverde C."/>
            <person name="Wall L.G."/>
            <person name="Wang Y."/>
            <person name="Medigue C."/>
            <person name="Benson D.R."/>
        </authorList>
    </citation>
    <scope>NUCLEOTIDE SEQUENCE [LARGE SCALE GENOMIC DNA]</scope>
    <source>
        <strain evidence="7">DSM 45986 / CECT 9034 / ACN14a</strain>
    </source>
</reference>
<dbReference type="GO" id="GO:0046872">
    <property type="term" value="F:metal ion binding"/>
    <property type="evidence" value="ECO:0007669"/>
    <property type="project" value="UniProtKB-KW"/>
</dbReference>
<evidence type="ECO:0000256" key="2">
    <source>
        <dbReference type="ARBA" id="ARBA00022723"/>
    </source>
</evidence>
<dbReference type="STRING" id="326424.FRAAL4650"/>
<dbReference type="InterPro" id="IPR019999">
    <property type="entry name" value="Anth_synth_I-like"/>
</dbReference>
<dbReference type="PRINTS" id="PR00095">
    <property type="entry name" value="ANTSNTHASEI"/>
</dbReference>
<dbReference type="PANTHER" id="PTHR11236">
    <property type="entry name" value="AMINOBENZOATE/ANTHRANILATE SYNTHASE"/>
    <property type="match status" value="1"/>
</dbReference>
<dbReference type="KEGG" id="fal:FRAAL4650"/>
<dbReference type="SUPFAM" id="SSF56322">
    <property type="entry name" value="ADC synthase"/>
    <property type="match status" value="1"/>
</dbReference>
<name>Q0RGU4_FRAAA</name>
<sequence>MGSPCYVEARVKTSEDPLAVMARLAESGPHHEFVVYENESIWCYAGGILADIRLDRDGATLRGVREAEFAWDGRPLRRVSELLAMLPLPQWRVYGWAAFELSYARDGSRERLDNERLLHLIVPRSEVRLHAGVAHVRSSDPGTLATLVDLLSTRADSAHRRAAPINVRNIGRDEYCASVASAVQEITADVLQKVILSRKIEIDSDIDLAASYVLGRRRNNPARSFLLRLDGLEAAGFSPEIVVSVDVDGTVVSHPLAGTRAFTESAAENTRRRLELLSSAKEIYEHAISVKIGHDELLTVCEPNSVGVRDLMSVEERGSVQHLASQVTGKLAAGADAWDAFTAVFPAVTVSGVPKEAAFAAIRRHEGDRRGLYGGAVLTVDSSGALDAALVLRTVFRENGRTWLRAGAGIVGQSQPAREFEETCEKLDSVARFLVANEIREEVDA</sequence>
<dbReference type="GO" id="GO:0008909">
    <property type="term" value="F:isochorismate synthase activity"/>
    <property type="evidence" value="ECO:0007669"/>
    <property type="project" value="InterPro"/>
</dbReference>
<dbReference type="GO" id="GO:0000162">
    <property type="term" value="P:L-tryptophan biosynthetic process"/>
    <property type="evidence" value="ECO:0007669"/>
    <property type="project" value="TreeGrafter"/>
</dbReference>
<keyword evidence="3" id="KW-0460">Magnesium</keyword>
<protein>
    <submittedName>
        <fullName evidence="6">Anthranilate synthase component I</fullName>
        <ecNumber evidence="6">4.1.3.27</ecNumber>
    </submittedName>
</protein>
<dbReference type="EMBL" id="CT573213">
    <property type="protein sequence ID" value="CAJ63292.1"/>
    <property type="molecule type" value="Genomic_DNA"/>
</dbReference>
<dbReference type="Proteomes" id="UP000000657">
    <property type="component" value="Chromosome"/>
</dbReference>
<dbReference type="NCBIfam" id="TIGR03494">
    <property type="entry name" value="salicyl_syn"/>
    <property type="match status" value="1"/>
</dbReference>
<dbReference type="InterPro" id="IPR005801">
    <property type="entry name" value="ADC_synthase"/>
</dbReference>
<keyword evidence="7" id="KW-1185">Reference proteome</keyword>
<gene>
    <name evidence="6" type="primary">trpE</name>
    <name evidence="6" type="ordered locus">FRAAL4650</name>
</gene>